<dbReference type="AlphaFoldDB" id="A0A5C7IFI6"/>
<feature type="region of interest" description="Disordered" evidence="1">
    <location>
        <begin position="90"/>
        <end position="113"/>
    </location>
</feature>
<protein>
    <submittedName>
        <fullName evidence="2">Uncharacterized protein</fullName>
    </submittedName>
</protein>
<name>A0A5C7IFI6_9ROSI</name>
<proteinExistence type="predicted"/>
<accession>A0A5C7IFI6</accession>
<sequence length="113" mass="12234">MKGRLSNGRLSNVSLTSPDRWSSKGDLSPLDLVGQWSSPESGNPHITRGMKGCIERPRGATLMEARMESQKPGARNVGVPFHVCRIGKAFGSEPRDPLQSPGSSVSGEEWIFV</sequence>
<comment type="caution">
    <text evidence="2">The sequence shown here is derived from an EMBL/GenBank/DDBJ whole genome shotgun (WGS) entry which is preliminary data.</text>
</comment>
<evidence type="ECO:0000313" key="3">
    <source>
        <dbReference type="Proteomes" id="UP000323000"/>
    </source>
</evidence>
<evidence type="ECO:0000256" key="1">
    <source>
        <dbReference type="SAM" id="MobiDB-lite"/>
    </source>
</evidence>
<organism evidence="2 3">
    <name type="scientific">Acer yangbiense</name>
    <dbReference type="NCBI Taxonomy" id="1000413"/>
    <lineage>
        <taxon>Eukaryota</taxon>
        <taxon>Viridiplantae</taxon>
        <taxon>Streptophyta</taxon>
        <taxon>Embryophyta</taxon>
        <taxon>Tracheophyta</taxon>
        <taxon>Spermatophyta</taxon>
        <taxon>Magnoliopsida</taxon>
        <taxon>eudicotyledons</taxon>
        <taxon>Gunneridae</taxon>
        <taxon>Pentapetalae</taxon>
        <taxon>rosids</taxon>
        <taxon>malvids</taxon>
        <taxon>Sapindales</taxon>
        <taxon>Sapindaceae</taxon>
        <taxon>Hippocastanoideae</taxon>
        <taxon>Acereae</taxon>
        <taxon>Acer</taxon>
    </lineage>
</organism>
<dbReference type="OrthoDB" id="10504717at2759"/>
<evidence type="ECO:0000313" key="2">
    <source>
        <dbReference type="EMBL" id="TXG67775.1"/>
    </source>
</evidence>
<feature type="compositionally biased region" description="Polar residues" evidence="1">
    <location>
        <begin position="8"/>
        <end position="20"/>
    </location>
</feature>
<dbReference type="EMBL" id="VAHF01000003">
    <property type="protein sequence ID" value="TXG67775.1"/>
    <property type="molecule type" value="Genomic_DNA"/>
</dbReference>
<gene>
    <name evidence="2" type="ORF">EZV62_009050</name>
</gene>
<feature type="region of interest" description="Disordered" evidence="1">
    <location>
        <begin position="1"/>
        <end position="52"/>
    </location>
</feature>
<dbReference type="Proteomes" id="UP000323000">
    <property type="component" value="Chromosome 3"/>
</dbReference>
<reference evidence="3" key="1">
    <citation type="journal article" date="2019" name="Gigascience">
        <title>De novo genome assembly of the endangered Acer yangbiense, a plant species with extremely small populations endemic to Yunnan Province, China.</title>
        <authorList>
            <person name="Yang J."/>
            <person name="Wariss H.M."/>
            <person name="Tao L."/>
            <person name="Zhang R."/>
            <person name="Yun Q."/>
            <person name="Hollingsworth P."/>
            <person name="Dao Z."/>
            <person name="Luo G."/>
            <person name="Guo H."/>
            <person name="Ma Y."/>
            <person name="Sun W."/>
        </authorList>
    </citation>
    <scope>NUCLEOTIDE SEQUENCE [LARGE SCALE GENOMIC DNA]</scope>
    <source>
        <strain evidence="3">cv. Malutang</strain>
    </source>
</reference>
<keyword evidence="3" id="KW-1185">Reference proteome</keyword>